<evidence type="ECO:0000313" key="2">
    <source>
        <dbReference type="Proteomes" id="UP001596484"/>
    </source>
</evidence>
<gene>
    <name evidence="1" type="ORF">ACFQS9_22605</name>
</gene>
<keyword evidence="2" id="KW-1185">Reference proteome</keyword>
<comment type="caution">
    <text evidence="1">The sequence shown here is derived from an EMBL/GenBank/DDBJ whole genome shotgun (WGS) entry which is preliminary data.</text>
</comment>
<evidence type="ECO:0000313" key="1">
    <source>
        <dbReference type="EMBL" id="MFC7450693.1"/>
    </source>
</evidence>
<organism evidence="1 2">
    <name type="scientific">Rhodococcus daqingensis</name>
    <dbReference type="NCBI Taxonomy" id="2479363"/>
    <lineage>
        <taxon>Bacteria</taxon>
        <taxon>Bacillati</taxon>
        <taxon>Actinomycetota</taxon>
        <taxon>Actinomycetes</taxon>
        <taxon>Mycobacteriales</taxon>
        <taxon>Nocardiaceae</taxon>
        <taxon>Rhodococcus</taxon>
    </lineage>
</organism>
<dbReference type="EMBL" id="JBHTCS010000028">
    <property type="protein sequence ID" value="MFC7450693.1"/>
    <property type="molecule type" value="Genomic_DNA"/>
</dbReference>
<proteinExistence type="predicted"/>
<name>A0ABW2S4D3_9NOCA</name>
<accession>A0ABW2S4D3</accession>
<protein>
    <submittedName>
        <fullName evidence="1">Uncharacterized protein</fullName>
    </submittedName>
</protein>
<reference evidence="2" key="1">
    <citation type="journal article" date="2019" name="Int. J. Syst. Evol. Microbiol.">
        <title>The Global Catalogue of Microorganisms (GCM) 10K type strain sequencing project: providing services to taxonomists for standard genome sequencing and annotation.</title>
        <authorList>
            <consortium name="The Broad Institute Genomics Platform"/>
            <consortium name="The Broad Institute Genome Sequencing Center for Infectious Disease"/>
            <person name="Wu L."/>
            <person name="Ma J."/>
        </authorList>
    </citation>
    <scope>NUCLEOTIDE SEQUENCE [LARGE SCALE GENOMIC DNA]</scope>
    <source>
        <strain evidence="2">ICMP 19430</strain>
    </source>
</reference>
<dbReference type="RefSeq" id="WP_378408800.1">
    <property type="nucleotide sequence ID" value="NZ_JBHTCS010000028.1"/>
</dbReference>
<dbReference type="Proteomes" id="UP001596484">
    <property type="component" value="Unassembled WGS sequence"/>
</dbReference>
<sequence length="49" mass="5042">MSRPKLLPVAAASIQEIKSKENSMLGTALTVLSALGNVAAIGNFLQSLS</sequence>